<geneLocation type="plasmid" evidence="2">
    <name>p1</name>
</geneLocation>
<gene>
    <name evidence="2" type="ORF">D3869_17625</name>
</gene>
<evidence type="ECO:0000256" key="1">
    <source>
        <dbReference type="ARBA" id="ARBA00022649"/>
    </source>
</evidence>
<keyword evidence="2" id="KW-0614">Plasmid</keyword>
<evidence type="ECO:0000313" key="3">
    <source>
        <dbReference type="Proteomes" id="UP000298693"/>
    </source>
</evidence>
<accession>A0A4D8R1V8</accession>
<organism evidence="2 3">
    <name type="scientific">Azospirillum brasilense</name>
    <dbReference type="NCBI Taxonomy" id="192"/>
    <lineage>
        <taxon>Bacteria</taxon>
        <taxon>Pseudomonadati</taxon>
        <taxon>Pseudomonadota</taxon>
        <taxon>Alphaproteobacteria</taxon>
        <taxon>Rhodospirillales</taxon>
        <taxon>Azospirillaceae</taxon>
        <taxon>Azospirillum</taxon>
    </lineage>
</organism>
<name>A0A4D8R1V8_AZOBR</name>
<dbReference type="AlphaFoldDB" id="A0A4D8R1V8"/>
<dbReference type="InterPro" id="IPR009956">
    <property type="entry name" value="Post-segregation_anti-tox_CcdA"/>
</dbReference>
<reference evidence="2 3" key="1">
    <citation type="submission" date="2018-09" db="EMBL/GenBank/DDBJ databases">
        <title>Whole genome based analysis of evolution and adaptive divergence in Indian and Brazilian strains of Azospirillum brasilense.</title>
        <authorList>
            <person name="Singh C."/>
            <person name="Tripathi A.K."/>
        </authorList>
    </citation>
    <scope>NUCLEOTIDE SEQUENCE [LARGE SCALE GENOMIC DNA]</scope>
    <source>
        <strain evidence="2 3">MTCC4039</strain>
        <plasmid evidence="2 3">p1</plasmid>
    </source>
</reference>
<evidence type="ECO:0000313" key="2">
    <source>
        <dbReference type="EMBL" id="QCO17098.1"/>
    </source>
</evidence>
<sequence>MRIVFAHVFSWGVSMARGSVQRKPTNVSARPDLIAEAKSLGINLSQVFEAAVEQSVKDAKRERWIEENRSAFDAYDSYVEKHGVFSTGKRMF</sequence>
<protein>
    <recommendedName>
        <fullName evidence="4">Acetoacetyl-CoA synthase</fullName>
    </recommendedName>
</protein>
<dbReference type="Pfam" id="PF07362">
    <property type="entry name" value="CcdA"/>
    <property type="match status" value="1"/>
</dbReference>
<dbReference type="EMBL" id="CP032346">
    <property type="protein sequence ID" value="QCO17098.1"/>
    <property type="molecule type" value="Genomic_DNA"/>
</dbReference>
<evidence type="ECO:0008006" key="4">
    <source>
        <dbReference type="Google" id="ProtNLM"/>
    </source>
</evidence>
<keyword evidence="1" id="KW-1277">Toxin-antitoxin system</keyword>
<proteinExistence type="predicted"/>
<dbReference type="Proteomes" id="UP000298693">
    <property type="component" value="Plasmid p1"/>
</dbReference>